<evidence type="ECO:0000256" key="1">
    <source>
        <dbReference type="SAM" id="MobiDB-lite"/>
    </source>
</evidence>
<feature type="compositionally biased region" description="Basic and acidic residues" evidence="1">
    <location>
        <begin position="239"/>
        <end position="249"/>
    </location>
</feature>
<dbReference type="AlphaFoldDB" id="A0A167K5C4"/>
<name>A0A167K5C4_CALVF</name>
<feature type="compositionally biased region" description="Basic and acidic residues" evidence="1">
    <location>
        <begin position="88"/>
        <end position="104"/>
    </location>
</feature>
<dbReference type="EMBL" id="KV417296">
    <property type="protein sequence ID" value="KZO94274.1"/>
    <property type="molecule type" value="Genomic_DNA"/>
</dbReference>
<accession>A0A167K5C4</accession>
<gene>
    <name evidence="2" type="ORF">CALVIDRAFT_565921</name>
</gene>
<reference evidence="2 3" key="1">
    <citation type="journal article" date="2016" name="Mol. Biol. Evol.">
        <title>Comparative Genomics of Early-Diverging Mushroom-Forming Fungi Provides Insights into the Origins of Lignocellulose Decay Capabilities.</title>
        <authorList>
            <person name="Nagy L.G."/>
            <person name="Riley R."/>
            <person name="Tritt A."/>
            <person name="Adam C."/>
            <person name="Daum C."/>
            <person name="Floudas D."/>
            <person name="Sun H."/>
            <person name="Yadav J.S."/>
            <person name="Pangilinan J."/>
            <person name="Larsson K.H."/>
            <person name="Matsuura K."/>
            <person name="Barry K."/>
            <person name="Labutti K."/>
            <person name="Kuo R."/>
            <person name="Ohm R.A."/>
            <person name="Bhattacharya S.S."/>
            <person name="Shirouzu T."/>
            <person name="Yoshinaga Y."/>
            <person name="Martin F.M."/>
            <person name="Grigoriev I.V."/>
            <person name="Hibbett D.S."/>
        </authorList>
    </citation>
    <scope>NUCLEOTIDE SEQUENCE [LARGE SCALE GENOMIC DNA]</scope>
    <source>
        <strain evidence="2 3">TUFC12733</strain>
    </source>
</reference>
<proteinExistence type="predicted"/>
<feature type="region of interest" description="Disordered" evidence="1">
    <location>
        <begin position="1"/>
        <end position="53"/>
    </location>
</feature>
<feature type="region of interest" description="Disordered" evidence="1">
    <location>
        <begin position="237"/>
        <end position="297"/>
    </location>
</feature>
<feature type="compositionally biased region" description="Basic residues" evidence="1">
    <location>
        <begin position="272"/>
        <end position="284"/>
    </location>
</feature>
<evidence type="ECO:0000313" key="2">
    <source>
        <dbReference type="EMBL" id="KZO94274.1"/>
    </source>
</evidence>
<dbReference type="Proteomes" id="UP000076738">
    <property type="component" value="Unassembled WGS sequence"/>
</dbReference>
<organism evidence="2 3">
    <name type="scientific">Calocera viscosa (strain TUFC12733)</name>
    <dbReference type="NCBI Taxonomy" id="1330018"/>
    <lineage>
        <taxon>Eukaryota</taxon>
        <taxon>Fungi</taxon>
        <taxon>Dikarya</taxon>
        <taxon>Basidiomycota</taxon>
        <taxon>Agaricomycotina</taxon>
        <taxon>Dacrymycetes</taxon>
        <taxon>Dacrymycetales</taxon>
        <taxon>Dacrymycetaceae</taxon>
        <taxon>Calocera</taxon>
    </lineage>
</organism>
<feature type="region of interest" description="Disordered" evidence="1">
    <location>
        <begin position="76"/>
        <end position="110"/>
    </location>
</feature>
<evidence type="ECO:0000313" key="3">
    <source>
        <dbReference type="Proteomes" id="UP000076738"/>
    </source>
</evidence>
<dbReference type="OrthoDB" id="3419411at2759"/>
<sequence length="538" mass="59358">MPQVDIPFHAPDNDRNDNAPCPTGWTPPLDIGSGWTETDADFEPSNDVGNNTLDLPESELAARFAVAYRQGLIPRGNRRASDVSQSDRTQERPLDSGHGEKHVEEEDYNLTGALSAYEEQTDREAEEEEADHILPYKIVDGTIARTLHLAMSTGLRGLLYQVSKLLKCHPDALSIAYLLSTSKAKEHPVLLDSPGTFLEMVRVWKAATTREQDKFEIAWNRREATYKKALTAALKQRTARPEALSKGEPEPVFIHITPCPTGNSSSQDSSPPRKKAKKGKKSRRAVSPDNIPNQKERSDAEMLLQLKAARQCHQHGKPDFVLPGGVHIDPSDEDWSFWALALTKKVDNVTHDNPPDTILNKWTTVYNVRAPGAIIRSATRPQKGADIAHAAAQNVLQGLMPWVPPFWNPSSLSTTGSALTPPVMVQQIQRPPALTTVPGSQINVQDLIDDSTIYPRIDAWLVEVDANPKRNPDDRNFSQYAAGLDSAGLYRINELAAIEAAEMVEIYNSAEPTPIPSRLTRGAASVLIGYARKDVYGK</sequence>
<protein>
    <submittedName>
        <fullName evidence="2">Uncharacterized protein</fullName>
    </submittedName>
</protein>
<keyword evidence="3" id="KW-1185">Reference proteome</keyword>